<evidence type="ECO:0000256" key="4">
    <source>
        <dbReference type="ARBA" id="ARBA00039977"/>
    </source>
</evidence>
<comment type="caution">
    <text evidence="6">The sequence shown here is derived from an EMBL/GenBank/DDBJ whole genome shotgun (WGS) entry which is preliminary data.</text>
</comment>
<dbReference type="Gene3D" id="3.30.70.330">
    <property type="match status" value="1"/>
</dbReference>
<dbReference type="InterPro" id="IPR012677">
    <property type="entry name" value="Nucleotide-bd_a/b_plait_sf"/>
</dbReference>
<organism evidence="6 7">
    <name type="scientific">Leucocoprinus leucothites</name>
    <dbReference type="NCBI Taxonomy" id="201217"/>
    <lineage>
        <taxon>Eukaryota</taxon>
        <taxon>Fungi</taxon>
        <taxon>Dikarya</taxon>
        <taxon>Basidiomycota</taxon>
        <taxon>Agaricomycotina</taxon>
        <taxon>Agaricomycetes</taxon>
        <taxon>Agaricomycetidae</taxon>
        <taxon>Agaricales</taxon>
        <taxon>Agaricineae</taxon>
        <taxon>Agaricaceae</taxon>
        <taxon>Leucocoprinus</taxon>
    </lineage>
</organism>
<dbReference type="OrthoDB" id="275582at2759"/>
<dbReference type="InterPro" id="IPR012678">
    <property type="entry name" value="Ribosomal_uL23/eL15/eS24_sf"/>
</dbReference>
<dbReference type="InterPro" id="IPR013025">
    <property type="entry name" value="Ribosomal_uL23-like"/>
</dbReference>
<dbReference type="PANTHER" id="PTHR12059:SF5">
    <property type="entry name" value="LARGE RIBOSOMAL SUBUNIT PROTEIN UL23M"/>
    <property type="match status" value="1"/>
</dbReference>
<dbReference type="SUPFAM" id="SSF54189">
    <property type="entry name" value="Ribosomal proteins S24e, L23 and L15e"/>
    <property type="match status" value="1"/>
</dbReference>
<dbReference type="EMBL" id="JAACJO010000002">
    <property type="protein sequence ID" value="KAF5362133.1"/>
    <property type="molecule type" value="Genomic_DNA"/>
</dbReference>
<evidence type="ECO:0000256" key="5">
    <source>
        <dbReference type="SAM" id="MobiDB-lite"/>
    </source>
</evidence>
<evidence type="ECO:0000256" key="1">
    <source>
        <dbReference type="ARBA" id="ARBA00006700"/>
    </source>
</evidence>
<name>A0A8H5GC07_9AGAR</name>
<comment type="similarity">
    <text evidence="1">Belongs to the universal ribosomal protein uL23 family.</text>
</comment>
<evidence type="ECO:0000256" key="3">
    <source>
        <dbReference type="ARBA" id="ARBA00023274"/>
    </source>
</evidence>
<feature type="compositionally biased region" description="Basic and acidic residues" evidence="5">
    <location>
        <begin position="315"/>
        <end position="325"/>
    </location>
</feature>
<accession>A0A8H5GC07</accession>
<dbReference type="PANTHER" id="PTHR12059">
    <property type="entry name" value="RIBOSOMAL PROTEIN L23-RELATED"/>
    <property type="match status" value="1"/>
</dbReference>
<evidence type="ECO:0000256" key="2">
    <source>
        <dbReference type="ARBA" id="ARBA00022980"/>
    </source>
</evidence>
<dbReference type="AlphaFoldDB" id="A0A8H5GC07"/>
<dbReference type="GO" id="GO:0032543">
    <property type="term" value="P:mitochondrial translation"/>
    <property type="evidence" value="ECO:0007669"/>
    <property type="project" value="TreeGrafter"/>
</dbReference>
<dbReference type="GO" id="GO:0003735">
    <property type="term" value="F:structural constituent of ribosome"/>
    <property type="evidence" value="ECO:0007669"/>
    <property type="project" value="InterPro"/>
</dbReference>
<dbReference type="GO" id="GO:0005762">
    <property type="term" value="C:mitochondrial large ribosomal subunit"/>
    <property type="evidence" value="ECO:0007669"/>
    <property type="project" value="TreeGrafter"/>
</dbReference>
<evidence type="ECO:0000313" key="6">
    <source>
        <dbReference type="EMBL" id="KAF5362133.1"/>
    </source>
</evidence>
<gene>
    <name evidence="6" type="ORF">D9756_002489</name>
</gene>
<feature type="region of interest" description="Disordered" evidence="5">
    <location>
        <begin position="303"/>
        <end position="325"/>
    </location>
</feature>
<dbReference type="Proteomes" id="UP000559027">
    <property type="component" value="Unassembled WGS sequence"/>
</dbReference>
<sequence length="325" mass="37685">MQSLCRTFGSIRLYSKQARVENLHPEGALVARTLSTPLAVRRRREKKFLFAAPPPGETDARHGLTPTDKNAYWRRRKAGHLGAGRSAPLSMTKWVEQRNARRSRLRGVRLAANKQGQKETQVIGQPIYLPNITFRLVRNYTPPGEPYNPYEATFRVPHSVTKTDIRSYLLAVYGVKTTYIRTDNYFAPEPNNPRDEKKSYKSYKRAVVGLVDPFYYPHRVEDMAEKERAEYDEWLETNFQIKQHRIARKVELLRLTKDVSLKAPYATKRSHILRLVAERKQKREGLVSQIADEWKDMREKGEEIAWGENPLQRSSTEDAVKETSS</sequence>
<keyword evidence="2" id="KW-0689">Ribosomal protein</keyword>
<keyword evidence="3" id="KW-0687">Ribonucleoprotein</keyword>
<reference evidence="6 7" key="1">
    <citation type="journal article" date="2020" name="ISME J.">
        <title>Uncovering the hidden diversity of litter-decomposition mechanisms in mushroom-forming fungi.</title>
        <authorList>
            <person name="Floudas D."/>
            <person name="Bentzer J."/>
            <person name="Ahren D."/>
            <person name="Johansson T."/>
            <person name="Persson P."/>
            <person name="Tunlid A."/>
        </authorList>
    </citation>
    <scope>NUCLEOTIDE SEQUENCE [LARGE SCALE GENOMIC DNA]</scope>
    <source>
        <strain evidence="6 7">CBS 146.42</strain>
    </source>
</reference>
<proteinExistence type="inferred from homology"/>
<keyword evidence="7" id="KW-1185">Reference proteome</keyword>
<protein>
    <recommendedName>
        <fullName evidence="4">Large ribosomal subunit protein uL23m</fullName>
    </recommendedName>
</protein>
<evidence type="ECO:0000313" key="7">
    <source>
        <dbReference type="Proteomes" id="UP000559027"/>
    </source>
</evidence>